<evidence type="ECO:0000256" key="14">
    <source>
        <dbReference type="PIRSR" id="PIRSR602403-1"/>
    </source>
</evidence>
<feature type="binding site" description="axial binding residue" evidence="14">
    <location>
        <position position="90"/>
    </location>
    <ligand>
        <name>heme</name>
        <dbReference type="ChEBI" id="CHEBI:30413"/>
    </ligand>
    <ligandPart>
        <name>Fe</name>
        <dbReference type="ChEBI" id="CHEBI:18248"/>
    </ligandPart>
</feature>
<dbReference type="GO" id="GO:0005789">
    <property type="term" value="C:endoplasmic reticulum membrane"/>
    <property type="evidence" value="ECO:0007669"/>
    <property type="project" value="UniProtKB-SubCell"/>
</dbReference>
<proteinExistence type="inferred from homology"/>
<comment type="cofactor">
    <cofactor evidence="1 14">
        <name>heme</name>
        <dbReference type="ChEBI" id="CHEBI:30413"/>
    </cofactor>
</comment>
<keyword evidence="6 14" id="KW-0349">Heme</keyword>
<evidence type="ECO:0000256" key="10">
    <source>
        <dbReference type="ARBA" id="ARBA00023002"/>
    </source>
</evidence>
<dbReference type="PANTHER" id="PTHR24292:SF54">
    <property type="entry name" value="CYP9F3-RELATED"/>
    <property type="match status" value="1"/>
</dbReference>
<sequence length="146" mass="16497">MVISETLRKWPPAIAADRVCNKSYLIGDKEGEGVKLYPGDVISIPIVGLHQDPDYFPNPDKFDPERFSPENKDQIQPFTYLPFGVGPRNCIGSRFVLMETKAIIFHLLSKFTFEASPRSCIPISSDETGFTLKPEGGFWTNFKPRK</sequence>
<evidence type="ECO:0000256" key="8">
    <source>
        <dbReference type="ARBA" id="ARBA00022824"/>
    </source>
</evidence>
<evidence type="ECO:0000256" key="2">
    <source>
        <dbReference type="ARBA" id="ARBA00003690"/>
    </source>
</evidence>
<evidence type="ECO:0000256" key="1">
    <source>
        <dbReference type="ARBA" id="ARBA00001971"/>
    </source>
</evidence>
<evidence type="ECO:0008006" key="18">
    <source>
        <dbReference type="Google" id="ProtNLM"/>
    </source>
</evidence>
<keyword evidence="11 14" id="KW-0408">Iron</keyword>
<evidence type="ECO:0000256" key="9">
    <source>
        <dbReference type="ARBA" id="ARBA00022848"/>
    </source>
</evidence>
<evidence type="ECO:0000256" key="3">
    <source>
        <dbReference type="ARBA" id="ARBA00004174"/>
    </source>
</evidence>
<reference evidence="16 17" key="1">
    <citation type="submission" date="2020-11" db="EMBL/GenBank/DDBJ databases">
        <authorList>
            <person name="Wallbank WR R."/>
            <person name="Pardo Diaz C."/>
            <person name="Kozak K."/>
            <person name="Martin S."/>
            <person name="Jiggins C."/>
            <person name="Moest M."/>
            <person name="Warren A I."/>
            <person name="Generalovic N T."/>
            <person name="Byers J.R.P. K."/>
            <person name="Montejo-Kovacevich G."/>
            <person name="Yen C E."/>
        </authorList>
    </citation>
    <scope>NUCLEOTIDE SEQUENCE [LARGE SCALE GENOMIC DNA]</scope>
</reference>
<protein>
    <recommendedName>
        <fullName evidence="18">Cytochrome P450</fullName>
    </recommendedName>
</protein>
<dbReference type="PROSITE" id="PS00086">
    <property type="entry name" value="CYTOCHROME_P450"/>
    <property type="match status" value="1"/>
</dbReference>
<keyword evidence="7 14" id="KW-0479">Metal-binding</keyword>
<dbReference type="GO" id="GO:0005506">
    <property type="term" value="F:iron ion binding"/>
    <property type="evidence" value="ECO:0007669"/>
    <property type="project" value="InterPro"/>
</dbReference>
<evidence type="ECO:0000313" key="17">
    <source>
        <dbReference type="Proteomes" id="UP000594454"/>
    </source>
</evidence>
<dbReference type="GO" id="GO:0016705">
    <property type="term" value="F:oxidoreductase activity, acting on paired donors, with incorporation or reduction of molecular oxygen"/>
    <property type="evidence" value="ECO:0007669"/>
    <property type="project" value="InterPro"/>
</dbReference>
<comment type="similarity">
    <text evidence="5 15">Belongs to the cytochrome P450 family.</text>
</comment>
<name>A0A7R8UNA2_HERIL</name>
<keyword evidence="10 15" id="KW-0560">Oxidoreductase</keyword>
<keyword evidence="9" id="KW-0492">Microsome</keyword>
<dbReference type="InterPro" id="IPR001128">
    <property type="entry name" value="Cyt_P450"/>
</dbReference>
<dbReference type="PRINTS" id="PR00385">
    <property type="entry name" value="P450"/>
</dbReference>
<evidence type="ECO:0000256" key="7">
    <source>
        <dbReference type="ARBA" id="ARBA00022723"/>
    </source>
</evidence>
<evidence type="ECO:0000256" key="6">
    <source>
        <dbReference type="ARBA" id="ARBA00022617"/>
    </source>
</evidence>
<evidence type="ECO:0000256" key="13">
    <source>
        <dbReference type="ARBA" id="ARBA00023136"/>
    </source>
</evidence>
<dbReference type="PRINTS" id="PR00465">
    <property type="entry name" value="EP450IV"/>
</dbReference>
<evidence type="ECO:0000313" key="16">
    <source>
        <dbReference type="EMBL" id="CAD7083951.1"/>
    </source>
</evidence>
<dbReference type="OrthoDB" id="2789670at2759"/>
<accession>A0A7R8UNA2</accession>
<comment type="subcellular location">
    <subcellularLocation>
        <location evidence="4">Endoplasmic reticulum membrane</location>
        <topology evidence="4">Peripheral membrane protein</topology>
    </subcellularLocation>
    <subcellularLocation>
        <location evidence="3">Microsome membrane</location>
        <topology evidence="3">Peripheral membrane protein</topology>
    </subcellularLocation>
</comment>
<evidence type="ECO:0000256" key="11">
    <source>
        <dbReference type="ARBA" id="ARBA00023004"/>
    </source>
</evidence>
<evidence type="ECO:0000256" key="15">
    <source>
        <dbReference type="RuleBase" id="RU000461"/>
    </source>
</evidence>
<dbReference type="InterPro" id="IPR036396">
    <property type="entry name" value="Cyt_P450_sf"/>
</dbReference>
<evidence type="ECO:0000256" key="4">
    <source>
        <dbReference type="ARBA" id="ARBA00004406"/>
    </source>
</evidence>
<dbReference type="InParanoid" id="A0A7R8UNA2"/>
<dbReference type="InterPro" id="IPR002403">
    <property type="entry name" value="Cyt_P450_E_grp-IV"/>
</dbReference>
<comment type="function">
    <text evidence="2">May be involved in the metabolism of insect hormones and in the breakdown of synthetic insecticides.</text>
</comment>
<dbReference type="Gene3D" id="1.10.630.10">
    <property type="entry name" value="Cytochrome P450"/>
    <property type="match status" value="1"/>
</dbReference>
<dbReference type="Proteomes" id="UP000594454">
    <property type="component" value="Chromosome 3"/>
</dbReference>
<dbReference type="Pfam" id="PF00067">
    <property type="entry name" value="p450"/>
    <property type="match status" value="1"/>
</dbReference>
<dbReference type="EMBL" id="LR899011">
    <property type="protein sequence ID" value="CAD7083951.1"/>
    <property type="molecule type" value="Genomic_DNA"/>
</dbReference>
<keyword evidence="8" id="KW-0256">Endoplasmic reticulum</keyword>
<evidence type="ECO:0000256" key="12">
    <source>
        <dbReference type="ARBA" id="ARBA00023033"/>
    </source>
</evidence>
<organism evidence="16 17">
    <name type="scientific">Hermetia illucens</name>
    <name type="common">Black soldier fly</name>
    <dbReference type="NCBI Taxonomy" id="343691"/>
    <lineage>
        <taxon>Eukaryota</taxon>
        <taxon>Metazoa</taxon>
        <taxon>Ecdysozoa</taxon>
        <taxon>Arthropoda</taxon>
        <taxon>Hexapoda</taxon>
        <taxon>Insecta</taxon>
        <taxon>Pterygota</taxon>
        <taxon>Neoptera</taxon>
        <taxon>Endopterygota</taxon>
        <taxon>Diptera</taxon>
        <taxon>Brachycera</taxon>
        <taxon>Stratiomyomorpha</taxon>
        <taxon>Stratiomyidae</taxon>
        <taxon>Hermetiinae</taxon>
        <taxon>Hermetia</taxon>
    </lineage>
</organism>
<dbReference type="SUPFAM" id="SSF48264">
    <property type="entry name" value="Cytochrome P450"/>
    <property type="match status" value="1"/>
</dbReference>
<dbReference type="GO" id="GO:0020037">
    <property type="term" value="F:heme binding"/>
    <property type="evidence" value="ECO:0007669"/>
    <property type="project" value="InterPro"/>
</dbReference>
<keyword evidence="17" id="KW-1185">Reference proteome</keyword>
<dbReference type="GO" id="GO:0004497">
    <property type="term" value="F:monooxygenase activity"/>
    <property type="evidence" value="ECO:0007669"/>
    <property type="project" value="UniProtKB-KW"/>
</dbReference>
<dbReference type="PANTHER" id="PTHR24292">
    <property type="entry name" value="CYTOCHROME P450"/>
    <property type="match status" value="1"/>
</dbReference>
<evidence type="ECO:0000256" key="5">
    <source>
        <dbReference type="ARBA" id="ARBA00010617"/>
    </source>
</evidence>
<gene>
    <name evidence="16" type="ORF">HERILL_LOCUS6873</name>
</gene>
<dbReference type="InterPro" id="IPR050476">
    <property type="entry name" value="Insect_CytP450_Detox"/>
</dbReference>
<dbReference type="AlphaFoldDB" id="A0A7R8UNA2"/>
<keyword evidence="13" id="KW-0472">Membrane</keyword>
<dbReference type="InterPro" id="IPR017972">
    <property type="entry name" value="Cyt_P450_CS"/>
</dbReference>
<keyword evidence="12 15" id="KW-0503">Monooxygenase</keyword>